<sequence>MNSENWRRKVASKVASWNSPVSDLSAFKAQFQRIDNKQGGRADELKQAAEFRDPVGSGIPQIIALLSDSSPLVRKAAADSVAQLSEQVSTVYYRPPQRQGRGGSTRWFTIVADFFESIQDAMPQIVELLNSSDKRTRTAGASLVMNLSKQVDICAMHGIYTVLLPTTEGTSPTVPPSSTLLWNNEDFQDRVVWLWGELAKHYKHHKHITGYKALSVPTDAVHNRVIAFYDAVHSAIRSFDPHHAIFFDGNTFASDLTGMRRMRLIRRGCSNINWISTKRYILHSIIYFYPTHTRRPSQDSFSWSICLYTHKHRLPRNGAALPPTLYMTHFCTFLAKKHRLAIDACGADPSAVSHIYQPLYEHIQKKYPNVFKTCTRTRNGPTPTSSPSSSRST</sequence>
<dbReference type="Gene3D" id="1.25.10.10">
    <property type="entry name" value="Leucine-rich Repeat Variant"/>
    <property type="match status" value="1"/>
</dbReference>
<evidence type="ECO:0000256" key="1">
    <source>
        <dbReference type="ARBA" id="ARBA00022737"/>
    </source>
</evidence>
<dbReference type="AlphaFoldDB" id="A0A067SY49"/>
<reference evidence="5" key="1">
    <citation type="journal article" date="2014" name="Proc. Natl. Acad. Sci. U.S.A.">
        <title>Extensive sampling of basidiomycete genomes demonstrates inadequacy of the white-rot/brown-rot paradigm for wood decay fungi.</title>
        <authorList>
            <person name="Riley R."/>
            <person name="Salamov A.A."/>
            <person name="Brown D.W."/>
            <person name="Nagy L.G."/>
            <person name="Floudas D."/>
            <person name="Held B.W."/>
            <person name="Levasseur A."/>
            <person name="Lombard V."/>
            <person name="Morin E."/>
            <person name="Otillar R."/>
            <person name="Lindquist E.A."/>
            <person name="Sun H."/>
            <person name="LaButti K.M."/>
            <person name="Schmutz J."/>
            <person name="Jabbour D."/>
            <person name="Luo H."/>
            <person name="Baker S.E."/>
            <person name="Pisabarro A.G."/>
            <person name="Walton J.D."/>
            <person name="Blanchette R.A."/>
            <person name="Henrissat B."/>
            <person name="Martin F."/>
            <person name="Cullen D."/>
            <person name="Hibbett D.S."/>
            <person name="Grigoriev I.V."/>
        </authorList>
    </citation>
    <scope>NUCLEOTIDE SEQUENCE [LARGE SCALE GENOMIC DNA]</scope>
    <source>
        <strain evidence="5">CBS 339.88</strain>
    </source>
</reference>
<proteinExistence type="predicted"/>
<gene>
    <name evidence="4" type="ORF">GALMADRAFT_143500</name>
</gene>
<evidence type="ECO:0000313" key="4">
    <source>
        <dbReference type="EMBL" id="KDR71698.1"/>
    </source>
</evidence>
<dbReference type="PROSITE" id="PS50077">
    <property type="entry name" value="HEAT_REPEAT"/>
    <property type="match status" value="1"/>
</dbReference>
<protein>
    <submittedName>
        <fullName evidence="4">Uncharacterized protein</fullName>
    </submittedName>
</protein>
<dbReference type="InterPro" id="IPR021133">
    <property type="entry name" value="HEAT_type_2"/>
</dbReference>
<evidence type="ECO:0000313" key="5">
    <source>
        <dbReference type="Proteomes" id="UP000027222"/>
    </source>
</evidence>
<keyword evidence="1" id="KW-0677">Repeat</keyword>
<dbReference type="EMBL" id="KL142391">
    <property type="protein sequence ID" value="KDR71698.1"/>
    <property type="molecule type" value="Genomic_DNA"/>
</dbReference>
<organism evidence="4 5">
    <name type="scientific">Galerina marginata (strain CBS 339.88)</name>
    <dbReference type="NCBI Taxonomy" id="685588"/>
    <lineage>
        <taxon>Eukaryota</taxon>
        <taxon>Fungi</taxon>
        <taxon>Dikarya</taxon>
        <taxon>Basidiomycota</taxon>
        <taxon>Agaricomycotina</taxon>
        <taxon>Agaricomycetes</taxon>
        <taxon>Agaricomycetidae</taxon>
        <taxon>Agaricales</taxon>
        <taxon>Agaricineae</taxon>
        <taxon>Strophariaceae</taxon>
        <taxon>Galerina</taxon>
    </lineage>
</organism>
<name>A0A067SY49_GALM3</name>
<evidence type="ECO:0000256" key="2">
    <source>
        <dbReference type="PROSITE-ProRule" id="PRU00103"/>
    </source>
</evidence>
<dbReference type="InterPro" id="IPR017853">
    <property type="entry name" value="GH"/>
</dbReference>
<dbReference type="InterPro" id="IPR011989">
    <property type="entry name" value="ARM-like"/>
</dbReference>
<dbReference type="SUPFAM" id="SSF48371">
    <property type="entry name" value="ARM repeat"/>
    <property type="match status" value="1"/>
</dbReference>
<feature type="region of interest" description="Disordered" evidence="3">
    <location>
        <begin position="374"/>
        <end position="393"/>
    </location>
</feature>
<feature type="repeat" description="HEAT" evidence="2">
    <location>
        <begin position="58"/>
        <end position="95"/>
    </location>
</feature>
<dbReference type="Gene3D" id="3.20.20.80">
    <property type="entry name" value="Glycosidases"/>
    <property type="match status" value="1"/>
</dbReference>
<keyword evidence="5" id="KW-1185">Reference proteome</keyword>
<dbReference type="Proteomes" id="UP000027222">
    <property type="component" value="Unassembled WGS sequence"/>
</dbReference>
<feature type="compositionally biased region" description="Low complexity" evidence="3">
    <location>
        <begin position="376"/>
        <end position="393"/>
    </location>
</feature>
<dbReference type="InterPro" id="IPR000357">
    <property type="entry name" value="HEAT"/>
</dbReference>
<accession>A0A067SY49</accession>
<evidence type="ECO:0000256" key="3">
    <source>
        <dbReference type="SAM" id="MobiDB-lite"/>
    </source>
</evidence>
<dbReference type="InterPro" id="IPR016024">
    <property type="entry name" value="ARM-type_fold"/>
</dbReference>
<dbReference type="OrthoDB" id="3136213at2759"/>
<dbReference type="SUPFAM" id="SSF51445">
    <property type="entry name" value="(Trans)glycosidases"/>
    <property type="match status" value="1"/>
</dbReference>
<dbReference type="Pfam" id="PF02985">
    <property type="entry name" value="HEAT"/>
    <property type="match status" value="1"/>
</dbReference>
<dbReference type="HOGENOM" id="CLU_826527_0_0_1"/>
<dbReference type="STRING" id="685588.A0A067SY49"/>